<dbReference type="PANTHER" id="PTHR47679">
    <property type="entry name" value="PROTEIN TORNADO 1"/>
    <property type="match status" value="1"/>
</dbReference>
<keyword evidence="3" id="KW-1185">Reference proteome</keyword>
<evidence type="ECO:0000256" key="1">
    <source>
        <dbReference type="SAM" id="MobiDB-lite"/>
    </source>
</evidence>
<feature type="region of interest" description="Disordered" evidence="1">
    <location>
        <begin position="549"/>
        <end position="596"/>
    </location>
</feature>
<name>A0ABD0VWK5_DENTH</name>
<accession>A0ABD0VWK5</accession>
<comment type="caution">
    <text evidence="2">The sequence shown here is derived from an EMBL/GenBank/DDBJ whole genome shotgun (WGS) entry which is preliminary data.</text>
</comment>
<evidence type="ECO:0000313" key="2">
    <source>
        <dbReference type="EMBL" id="KAL0926593.1"/>
    </source>
</evidence>
<evidence type="ECO:0000313" key="3">
    <source>
        <dbReference type="Proteomes" id="UP001552299"/>
    </source>
</evidence>
<organism evidence="2 3">
    <name type="scientific">Dendrobium thyrsiflorum</name>
    <name type="common">Pinecone-like raceme dendrobium</name>
    <name type="synonym">Orchid</name>
    <dbReference type="NCBI Taxonomy" id="117978"/>
    <lineage>
        <taxon>Eukaryota</taxon>
        <taxon>Viridiplantae</taxon>
        <taxon>Streptophyta</taxon>
        <taxon>Embryophyta</taxon>
        <taxon>Tracheophyta</taxon>
        <taxon>Spermatophyta</taxon>
        <taxon>Magnoliopsida</taxon>
        <taxon>Liliopsida</taxon>
        <taxon>Asparagales</taxon>
        <taxon>Orchidaceae</taxon>
        <taxon>Epidendroideae</taxon>
        <taxon>Malaxideae</taxon>
        <taxon>Dendrobiinae</taxon>
        <taxon>Dendrobium</taxon>
    </lineage>
</organism>
<evidence type="ECO:0008006" key="4">
    <source>
        <dbReference type="Google" id="ProtNLM"/>
    </source>
</evidence>
<dbReference type="AlphaFoldDB" id="A0ABD0VWK5"/>
<dbReference type="Gene3D" id="3.80.10.10">
    <property type="entry name" value="Ribonuclease Inhibitor"/>
    <property type="match status" value="3"/>
</dbReference>
<dbReference type="Proteomes" id="UP001552299">
    <property type="component" value="Unassembled WGS sequence"/>
</dbReference>
<reference evidence="2 3" key="1">
    <citation type="journal article" date="2024" name="Plant Biotechnol. J.">
        <title>Dendrobium thyrsiflorum genome and its molecular insights into genes involved in important horticultural traits.</title>
        <authorList>
            <person name="Chen B."/>
            <person name="Wang J.Y."/>
            <person name="Zheng P.J."/>
            <person name="Li K.L."/>
            <person name="Liang Y.M."/>
            <person name="Chen X.F."/>
            <person name="Zhang C."/>
            <person name="Zhao X."/>
            <person name="He X."/>
            <person name="Zhang G.Q."/>
            <person name="Liu Z.J."/>
            <person name="Xu Q."/>
        </authorList>
    </citation>
    <scope>NUCLEOTIDE SEQUENCE [LARGE SCALE GENOMIC DNA]</scope>
    <source>
        <strain evidence="2">GZMU011</strain>
    </source>
</reference>
<dbReference type="EMBL" id="JANQDX010000003">
    <property type="protein sequence ID" value="KAL0926593.1"/>
    <property type="molecule type" value="Genomic_DNA"/>
</dbReference>
<dbReference type="PANTHER" id="PTHR47679:SF1">
    <property type="entry name" value="PROTEIN TORNADO 1"/>
    <property type="match status" value="1"/>
</dbReference>
<gene>
    <name evidence="2" type="ORF">M5K25_002832</name>
</gene>
<proteinExistence type="predicted"/>
<protein>
    <recommendedName>
        <fullName evidence="4">C2H2-type domain-containing protein</fullName>
    </recommendedName>
</protein>
<sequence length="596" mass="66033">MSNQISSDQDVDWALQEIMSGKMNLQNISFYNSHSASSSHQETENSISINISTKGNSIQEFCQILTTLLAQESRCTPTNLAFYCISWEMKALQSLTSLLDNNSSIKHVEFQKNIFMAQGMFELSDMLGRNKRIRSIIFSECQIKSIGASLLASALMKNDTLEELQIWEDSIGSDGAEELSRMIEVNSTLKLLLILDRHFITATPLISAVLARNRSMEVHVWTRDATDKNLKIVEFTPETSMLRIYKLNTSGSQRIACALGLNTTVKTLDMTGIKLKSNWAKEFRQVLEQNRSLKEVKLSRSSLRDKAVVYIAAGLFKNKSLEKLALDGNRFSGVGVEHLLCPLSRFSALQNQANTTLKSVTFGGEVTRIGRGGVIAILRMLDTNQTIIQLSINDDTSMKAEDVVRIFKSLEKNPTLRFLSLRGCKGVNGELVLQTIMGTLQVNPWIEEIDLAGTPLQIAGKTDVIYDKLGKNGSLVPENELLADMPLTTPKCCRVFFCGQDFAGFDAVGEHTGDDHDRNIMVPFGGKPPGSEDPGRNRLPTVPFGGKTIGAAPVSHPTALEKSAYRRFAGPSQTPKKRLLDHPLRHKHRDALPPTT</sequence>
<dbReference type="InterPro" id="IPR032675">
    <property type="entry name" value="LRR_dom_sf"/>
</dbReference>
<dbReference type="SUPFAM" id="SSF52047">
    <property type="entry name" value="RNI-like"/>
    <property type="match status" value="1"/>
</dbReference>